<dbReference type="AlphaFoldDB" id="A0A1N6P5B4"/>
<name>A0A1N6P5B4_9GAMM</name>
<proteinExistence type="predicted"/>
<accession>A0A1N6P5B4</accession>
<keyword evidence="2" id="KW-1185">Reference proteome</keyword>
<reference evidence="1 2" key="1">
    <citation type="submission" date="2017-01" db="EMBL/GenBank/DDBJ databases">
        <authorList>
            <person name="Mah S.A."/>
            <person name="Swanson W.J."/>
            <person name="Moy G.W."/>
            <person name="Vacquier V.D."/>
        </authorList>
    </citation>
    <scope>NUCLEOTIDE SEQUENCE [LARGE SCALE GENOMIC DNA]</scope>
    <source>
        <strain evidence="1 2">DSM 7027</strain>
    </source>
</reference>
<evidence type="ECO:0000313" key="2">
    <source>
        <dbReference type="Proteomes" id="UP000186895"/>
    </source>
</evidence>
<sequence>MTVYNNHVHADHLLTLKQVSASSWWVLRTDLPKHGHRSTTPRVVFFGTTEAQAREWLESREEPFFLQQ</sequence>
<evidence type="ECO:0000313" key="1">
    <source>
        <dbReference type="EMBL" id="SIP99443.1"/>
    </source>
</evidence>
<protein>
    <submittedName>
        <fullName evidence="1">Uncharacterized protein</fullName>
    </submittedName>
</protein>
<dbReference type="Proteomes" id="UP000186895">
    <property type="component" value="Unassembled WGS sequence"/>
</dbReference>
<dbReference type="RefSeq" id="WP_010324589.1">
    <property type="nucleotide sequence ID" value="NZ_FTMN01000001.1"/>
</dbReference>
<gene>
    <name evidence="1" type="ORF">SAMN05421647_101789</name>
</gene>
<organism evidence="1 2">
    <name type="scientific">Marinobacterium stanieri</name>
    <dbReference type="NCBI Taxonomy" id="49186"/>
    <lineage>
        <taxon>Bacteria</taxon>
        <taxon>Pseudomonadati</taxon>
        <taxon>Pseudomonadota</taxon>
        <taxon>Gammaproteobacteria</taxon>
        <taxon>Oceanospirillales</taxon>
        <taxon>Oceanospirillaceae</taxon>
        <taxon>Marinobacterium</taxon>
    </lineage>
</organism>
<dbReference type="EMBL" id="FTMN01000001">
    <property type="protein sequence ID" value="SIP99443.1"/>
    <property type="molecule type" value="Genomic_DNA"/>
</dbReference>